<sequence length="213" mass="24340">MDTRYSKRGGKAVENNEANPKLLQAVEEDLAQECEEVPIQPKKANEIFPEKNNTSSVAVSPTGALELAKLKEQTKMDRQKIEHLEERINYLEGANRDLKADKTSYFPKIKEAPSTPSSAGKVWDLSFQILTQCILGSKRFEVWCKNSNLFRIDDETPVTNKKEWVRTAPLQLRKHQAQRLLTTLMENFTFSPMQQHTDMTSTSKTKGPKQSQR</sequence>
<evidence type="ECO:0000256" key="2">
    <source>
        <dbReference type="SAM" id="MobiDB-lite"/>
    </source>
</evidence>
<evidence type="ECO:0000313" key="3">
    <source>
        <dbReference type="EMBL" id="KAF0039339.1"/>
    </source>
</evidence>
<evidence type="ECO:0000256" key="1">
    <source>
        <dbReference type="SAM" id="Coils"/>
    </source>
</evidence>
<dbReference type="Proteomes" id="UP000438429">
    <property type="component" value="Unassembled WGS sequence"/>
</dbReference>
<feature type="region of interest" description="Disordered" evidence="2">
    <location>
        <begin position="1"/>
        <end position="20"/>
    </location>
</feature>
<feature type="compositionally biased region" description="Basic residues" evidence="2">
    <location>
        <begin position="1"/>
        <end position="10"/>
    </location>
</feature>
<protein>
    <recommendedName>
        <fullName evidence="5">BEN domain-containing protein</fullName>
    </recommendedName>
</protein>
<keyword evidence="1" id="KW-0175">Coiled coil</keyword>
<dbReference type="EMBL" id="VEVO01000007">
    <property type="protein sequence ID" value="KAF0039339.1"/>
    <property type="molecule type" value="Genomic_DNA"/>
</dbReference>
<comment type="caution">
    <text evidence="3">The sequence shown here is derived from an EMBL/GenBank/DDBJ whole genome shotgun (WGS) entry which is preliminary data.</text>
</comment>
<gene>
    <name evidence="3" type="ORF">F2P81_007574</name>
</gene>
<dbReference type="AlphaFoldDB" id="A0A6A4T399"/>
<evidence type="ECO:0008006" key="5">
    <source>
        <dbReference type="Google" id="ProtNLM"/>
    </source>
</evidence>
<name>A0A6A4T399_SCOMX</name>
<feature type="region of interest" description="Disordered" evidence="2">
    <location>
        <begin position="193"/>
        <end position="213"/>
    </location>
</feature>
<proteinExistence type="predicted"/>
<evidence type="ECO:0000313" key="4">
    <source>
        <dbReference type="Proteomes" id="UP000438429"/>
    </source>
</evidence>
<feature type="coiled-coil region" evidence="1">
    <location>
        <begin position="67"/>
        <end position="101"/>
    </location>
</feature>
<reference evidence="3 4" key="1">
    <citation type="submission" date="2019-06" db="EMBL/GenBank/DDBJ databases">
        <title>Draft genomes of female and male turbot (Scophthalmus maximus).</title>
        <authorList>
            <person name="Xu H."/>
            <person name="Xu X.-W."/>
            <person name="Shao C."/>
            <person name="Chen S."/>
        </authorList>
    </citation>
    <scope>NUCLEOTIDE SEQUENCE [LARGE SCALE GENOMIC DNA]</scope>
    <source>
        <strain evidence="3">Ysfricsl-2016a</strain>
        <tissue evidence="3">Blood</tissue>
    </source>
</reference>
<accession>A0A6A4T399</accession>
<organism evidence="3 4">
    <name type="scientific">Scophthalmus maximus</name>
    <name type="common">Turbot</name>
    <name type="synonym">Psetta maxima</name>
    <dbReference type="NCBI Taxonomy" id="52904"/>
    <lineage>
        <taxon>Eukaryota</taxon>
        <taxon>Metazoa</taxon>
        <taxon>Chordata</taxon>
        <taxon>Craniata</taxon>
        <taxon>Vertebrata</taxon>
        <taxon>Euteleostomi</taxon>
        <taxon>Actinopterygii</taxon>
        <taxon>Neopterygii</taxon>
        <taxon>Teleostei</taxon>
        <taxon>Neoteleostei</taxon>
        <taxon>Acanthomorphata</taxon>
        <taxon>Carangaria</taxon>
        <taxon>Pleuronectiformes</taxon>
        <taxon>Pleuronectoidei</taxon>
        <taxon>Scophthalmidae</taxon>
        <taxon>Scophthalmus</taxon>
    </lineage>
</organism>